<dbReference type="PANTHER" id="PTHR46481">
    <property type="entry name" value="ZINC FINGER BED DOMAIN-CONTAINING PROTEIN 4"/>
    <property type="match status" value="1"/>
</dbReference>
<dbReference type="InterPro" id="IPR008906">
    <property type="entry name" value="HATC_C_dom"/>
</dbReference>
<evidence type="ECO:0000256" key="3">
    <source>
        <dbReference type="ARBA" id="ARBA00022771"/>
    </source>
</evidence>
<dbReference type="PANTHER" id="PTHR46481:SF10">
    <property type="entry name" value="ZINC FINGER BED DOMAIN-CONTAINING PROTEIN 39"/>
    <property type="match status" value="1"/>
</dbReference>
<dbReference type="Pfam" id="PF05699">
    <property type="entry name" value="Dimer_Tnp_hAT"/>
    <property type="match status" value="1"/>
</dbReference>
<evidence type="ECO:0000256" key="1">
    <source>
        <dbReference type="ARBA" id="ARBA00004123"/>
    </source>
</evidence>
<comment type="subcellular location">
    <subcellularLocation>
        <location evidence="1">Nucleus</location>
    </subcellularLocation>
</comment>
<evidence type="ECO:0000259" key="6">
    <source>
        <dbReference type="Pfam" id="PF05699"/>
    </source>
</evidence>
<dbReference type="Proteomes" id="UP000765509">
    <property type="component" value="Unassembled WGS sequence"/>
</dbReference>
<gene>
    <name evidence="7" type="ORF">O181_043251</name>
</gene>
<dbReference type="EMBL" id="AVOT02017445">
    <property type="protein sequence ID" value="MBW0503536.1"/>
    <property type="molecule type" value="Genomic_DNA"/>
</dbReference>
<keyword evidence="3" id="KW-0863">Zinc-finger</keyword>
<dbReference type="GO" id="GO:0008270">
    <property type="term" value="F:zinc ion binding"/>
    <property type="evidence" value="ECO:0007669"/>
    <property type="project" value="UniProtKB-KW"/>
</dbReference>
<keyword evidence="8" id="KW-1185">Reference proteome</keyword>
<evidence type="ECO:0000313" key="8">
    <source>
        <dbReference type="Proteomes" id="UP000765509"/>
    </source>
</evidence>
<evidence type="ECO:0000256" key="5">
    <source>
        <dbReference type="ARBA" id="ARBA00023242"/>
    </source>
</evidence>
<dbReference type="InterPro" id="IPR052035">
    <property type="entry name" value="ZnF_BED_domain_contain"/>
</dbReference>
<organism evidence="7 8">
    <name type="scientific">Austropuccinia psidii MF-1</name>
    <dbReference type="NCBI Taxonomy" id="1389203"/>
    <lineage>
        <taxon>Eukaryota</taxon>
        <taxon>Fungi</taxon>
        <taxon>Dikarya</taxon>
        <taxon>Basidiomycota</taxon>
        <taxon>Pucciniomycotina</taxon>
        <taxon>Pucciniomycetes</taxon>
        <taxon>Pucciniales</taxon>
        <taxon>Sphaerophragmiaceae</taxon>
        <taxon>Austropuccinia</taxon>
    </lineage>
</organism>
<protein>
    <recommendedName>
        <fullName evidence="6">HAT C-terminal dimerisation domain-containing protein</fullName>
    </recommendedName>
</protein>
<accession>A0A9Q3DGA3</accession>
<dbReference type="GO" id="GO:0046983">
    <property type="term" value="F:protein dimerization activity"/>
    <property type="evidence" value="ECO:0007669"/>
    <property type="project" value="InterPro"/>
</dbReference>
<keyword evidence="5" id="KW-0539">Nucleus</keyword>
<keyword evidence="4" id="KW-0862">Zinc</keyword>
<keyword evidence="2" id="KW-0479">Metal-binding</keyword>
<name>A0A9Q3DGA3_9BASI</name>
<comment type="caution">
    <text evidence="7">The sequence shown here is derived from an EMBL/GenBank/DDBJ whole genome shotgun (WGS) entry which is preliminary data.</text>
</comment>
<feature type="domain" description="HAT C-terminal dimerisation" evidence="6">
    <location>
        <begin position="27"/>
        <end position="106"/>
    </location>
</feature>
<dbReference type="AlphaFoldDB" id="A0A9Q3DGA3"/>
<reference evidence="7" key="1">
    <citation type="submission" date="2021-03" db="EMBL/GenBank/DDBJ databases">
        <title>Draft genome sequence of rust myrtle Austropuccinia psidii MF-1, a brazilian biotype.</title>
        <authorList>
            <person name="Quecine M.C."/>
            <person name="Pachon D.M.R."/>
            <person name="Bonatelli M.L."/>
            <person name="Correr F.H."/>
            <person name="Franceschini L.M."/>
            <person name="Leite T.F."/>
            <person name="Margarido G.R.A."/>
            <person name="Almeida C.A."/>
            <person name="Ferrarezi J.A."/>
            <person name="Labate C.A."/>
        </authorList>
    </citation>
    <scope>NUCLEOTIDE SEQUENCE</scope>
    <source>
        <strain evidence="7">MF-1</strain>
    </source>
</reference>
<dbReference type="SUPFAM" id="SSF53098">
    <property type="entry name" value="Ribonuclease H-like"/>
    <property type="match status" value="1"/>
</dbReference>
<evidence type="ECO:0000256" key="2">
    <source>
        <dbReference type="ARBA" id="ARBA00022723"/>
    </source>
</evidence>
<dbReference type="OrthoDB" id="1715602at2759"/>
<evidence type="ECO:0000256" key="4">
    <source>
        <dbReference type="ARBA" id="ARBA00022833"/>
    </source>
</evidence>
<dbReference type="GO" id="GO:0005634">
    <property type="term" value="C:nucleus"/>
    <property type="evidence" value="ECO:0007669"/>
    <property type="project" value="UniProtKB-SubCell"/>
</dbReference>
<sequence length="206" mass="23275">MKKHSAVGSFDNMYPSSSLEDNTLETELDRFLAEPPEPKTTNILLFWKSHMEIFPTLSQMAYQYLVIPATSEPSERVFSGGRKILSYQHSSLSTMHVEQLACLKDWSQKLELTPSRRKCDGVAQFQDTHSFPRPLTVPTPSTPNIDLFGRLLQYFNIIAFSSPRVVILTNIIFSSEEFRKALPAWPRALGTPPKNASEDIEVAIAL</sequence>
<proteinExistence type="predicted"/>
<dbReference type="InterPro" id="IPR012337">
    <property type="entry name" value="RNaseH-like_sf"/>
</dbReference>
<evidence type="ECO:0000313" key="7">
    <source>
        <dbReference type="EMBL" id="MBW0503536.1"/>
    </source>
</evidence>